<evidence type="ECO:0000313" key="9">
    <source>
        <dbReference type="Proteomes" id="UP000238322"/>
    </source>
</evidence>
<dbReference type="InterPro" id="IPR006696">
    <property type="entry name" value="DUF423"/>
</dbReference>
<keyword evidence="7" id="KW-0732">Signal</keyword>
<gene>
    <name evidence="8" type="ORF">C5Y83_24650</name>
</gene>
<protein>
    <recommendedName>
        <fullName evidence="10">DUF423 domain-containing protein</fullName>
    </recommendedName>
</protein>
<evidence type="ECO:0008006" key="10">
    <source>
        <dbReference type="Google" id="ProtNLM"/>
    </source>
</evidence>
<comment type="caution">
    <text evidence="8">The sequence shown here is derived from an EMBL/GenBank/DDBJ whole genome shotgun (WGS) entry which is preliminary data.</text>
</comment>
<evidence type="ECO:0000256" key="3">
    <source>
        <dbReference type="ARBA" id="ARBA00022692"/>
    </source>
</evidence>
<dbReference type="RefSeq" id="WP_105332473.1">
    <property type="nucleotide sequence ID" value="NZ_PUHY01000015.1"/>
</dbReference>
<keyword evidence="5 6" id="KW-0472">Membrane</keyword>
<evidence type="ECO:0000256" key="4">
    <source>
        <dbReference type="ARBA" id="ARBA00022989"/>
    </source>
</evidence>
<evidence type="ECO:0000256" key="7">
    <source>
        <dbReference type="SAM" id="SignalP"/>
    </source>
</evidence>
<dbReference type="Proteomes" id="UP000238322">
    <property type="component" value="Unassembled WGS sequence"/>
</dbReference>
<reference evidence="8 9" key="1">
    <citation type="submission" date="2018-02" db="EMBL/GenBank/DDBJ databases">
        <title>Comparative genomes isolates from brazilian mangrove.</title>
        <authorList>
            <person name="Araujo J.E."/>
            <person name="Taketani R.G."/>
            <person name="Silva M.C.P."/>
            <person name="Loureco M.V."/>
            <person name="Andreote F.D."/>
        </authorList>
    </citation>
    <scope>NUCLEOTIDE SEQUENCE [LARGE SCALE GENOMIC DNA]</scope>
    <source>
        <strain evidence="8 9">Hex-1 MGV</strain>
    </source>
</reference>
<feature type="transmembrane region" description="Helical" evidence="6">
    <location>
        <begin position="69"/>
        <end position="88"/>
    </location>
</feature>
<dbReference type="PANTHER" id="PTHR43461:SF1">
    <property type="entry name" value="TRANSMEMBRANE PROTEIN 256"/>
    <property type="match status" value="1"/>
</dbReference>
<comment type="subcellular location">
    <subcellularLocation>
        <location evidence="1">Membrane</location>
        <topology evidence="1">Multi-pass membrane protein</topology>
    </subcellularLocation>
</comment>
<evidence type="ECO:0000256" key="2">
    <source>
        <dbReference type="ARBA" id="ARBA00009694"/>
    </source>
</evidence>
<feature type="transmembrane region" description="Helical" evidence="6">
    <location>
        <begin position="95"/>
        <end position="119"/>
    </location>
</feature>
<dbReference type="OrthoDB" id="9802121at2"/>
<name>A0A2S8FAS8_9BACT</name>
<keyword evidence="3 6" id="KW-0812">Transmembrane</keyword>
<dbReference type="EMBL" id="PUHY01000015">
    <property type="protein sequence ID" value="PQO29278.1"/>
    <property type="molecule type" value="Genomic_DNA"/>
</dbReference>
<evidence type="ECO:0000313" key="8">
    <source>
        <dbReference type="EMBL" id="PQO29278.1"/>
    </source>
</evidence>
<dbReference type="AlphaFoldDB" id="A0A2S8FAS8"/>
<organism evidence="8 9">
    <name type="scientific">Blastopirellula marina</name>
    <dbReference type="NCBI Taxonomy" id="124"/>
    <lineage>
        <taxon>Bacteria</taxon>
        <taxon>Pseudomonadati</taxon>
        <taxon>Planctomycetota</taxon>
        <taxon>Planctomycetia</taxon>
        <taxon>Pirellulales</taxon>
        <taxon>Pirellulaceae</taxon>
        <taxon>Blastopirellula</taxon>
    </lineage>
</organism>
<keyword evidence="4 6" id="KW-1133">Transmembrane helix</keyword>
<feature type="transmembrane region" description="Helical" evidence="6">
    <location>
        <begin position="125"/>
        <end position="148"/>
    </location>
</feature>
<evidence type="ECO:0000256" key="5">
    <source>
        <dbReference type="ARBA" id="ARBA00023136"/>
    </source>
</evidence>
<proteinExistence type="inferred from homology"/>
<dbReference type="PANTHER" id="PTHR43461">
    <property type="entry name" value="TRANSMEMBRANE PROTEIN 256"/>
    <property type="match status" value="1"/>
</dbReference>
<comment type="similarity">
    <text evidence="2">Belongs to the UPF0382 family.</text>
</comment>
<accession>A0A2S8FAS8</accession>
<feature type="signal peptide" evidence="7">
    <location>
        <begin position="1"/>
        <end position="18"/>
    </location>
</feature>
<sequence length="158" mass="16724">MAKFVLFLGVLFAMTAVAAGAMEHAVRGMIIRDTTEGEAAPKASEELSDPAPNAEAAKRLAQYETGVRYHMYHGLAMIGLGVVMAISARGQVLGLIAALVMVVGVKLFSGTLYLISAFGMAELTMLVPIGGSLLLLGWLLFLGVVLLFDPLVDKEDLD</sequence>
<evidence type="ECO:0000256" key="1">
    <source>
        <dbReference type="ARBA" id="ARBA00004141"/>
    </source>
</evidence>
<dbReference type="Pfam" id="PF04241">
    <property type="entry name" value="DUF423"/>
    <property type="match status" value="1"/>
</dbReference>
<dbReference type="GO" id="GO:0005886">
    <property type="term" value="C:plasma membrane"/>
    <property type="evidence" value="ECO:0007669"/>
    <property type="project" value="TreeGrafter"/>
</dbReference>
<feature type="chain" id="PRO_5015572827" description="DUF423 domain-containing protein" evidence="7">
    <location>
        <begin position="19"/>
        <end position="158"/>
    </location>
</feature>
<evidence type="ECO:0000256" key="6">
    <source>
        <dbReference type="SAM" id="Phobius"/>
    </source>
</evidence>